<dbReference type="GO" id="GO:0008270">
    <property type="term" value="F:zinc ion binding"/>
    <property type="evidence" value="ECO:0007669"/>
    <property type="project" value="UniProtKB-KW"/>
</dbReference>
<name>A0A9K3QA13_9STRA</name>
<evidence type="ECO:0000313" key="3">
    <source>
        <dbReference type="EMBL" id="KAG7374144.1"/>
    </source>
</evidence>
<keyword evidence="1" id="KW-0863">Zinc-finger</keyword>
<feature type="domain" description="RING-type" evidence="2">
    <location>
        <begin position="5"/>
        <end position="46"/>
    </location>
</feature>
<dbReference type="InterPro" id="IPR001841">
    <property type="entry name" value="Znf_RING"/>
</dbReference>
<keyword evidence="1" id="KW-0479">Metal-binding</keyword>
<reference evidence="3" key="2">
    <citation type="submission" date="2021-04" db="EMBL/GenBank/DDBJ databases">
        <authorList>
            <person name="Podell S."/>
        </authorList>
    </citation>
    <scope>NUCLEOTIDE SEQUENCE</scope>
    <source>
        <strain evidence="3">Hildebrandi</strain>
    </source>
</reference>
<dbReference type="AlphaFoldDB" id="A0A9K3QA13"/>
<dbReference type="EMBL" id="JAGRRH010000001">
    <property type="protein sequence ID" value="KAG7374144.1"/>
    <property type="molecule type" value="Genomic_DNA"/>
</dbReference>
<comment type="caution">
    <text evidence="3">The sequence shown here is derived from an EMBL/GenBank/DDBJ whole genome shotgun (WGS) entry which is preliminary data.</text>
</comment>
<proteinExistence type="predicted"/>
<keyword evidence="1" id="KW-0862">Zinc</keyword>
<evidence type="ECO:0000313" key="4">
    <source>
        <dbReference type="Proteomes" id="UP000693970"/>
    </source>
</evidence>
<evidence type="ECO:0000259" key="2">
    <source>
        <dbReference type="PROSITE" id="PS50089"/>
    </source>
</evidence>
<gene>
    <name evidence="3" type="ORF">IV203_013239</name>
</gene>
<reference evidence="3" key="1">
    <citation type="journal article" date="2021" name="Sci. Rep.">
        <title>Diploid genomic architecture of Nitzschia inconspicua, an elite biomass production diatom.</title>
        <authorList>
            <person name="Oliver A."/>
            <person name="Podell S."/>
            <person name="Pinowska A."/>
            <person name="Traller J.C."/>
            <person name="Smith S.R."/>
            <person name="McClure R."/>
            <person name="Beliaev A."/>
            <person name="Bohutskyi P."/>
            <person name="Hill E.A."/>
            <person name="Rabines A."/>
            <person name="Zheng H."/>
            <person name="Allen L.Z."/>
            <person name="Kuo A."/>
            <person name="Grigoriev I.V."/>
            <person name="Allen A.E."/>
            <person name="Hazlebeck D."/>
            <person name="Allen E.E."/>
        </authorList>
    </citation>
    <scope>NUCLEOTIDE SEQUENCE</scope>
    <source>
        <strain evidence="3">Hildebrandi</strain>
    </source>
</reference>
<sequence length="338" mass="37952">MVLCCDVCHASCSYQVCFGLKPCNHLTCIKCFHQAAPASHALQCPVVDCQKWIESSTLFEISDSVGSHGDKTKSSKAENPHEFVNFSRPVQEVIHFEPDEQMDPFRHWAMKKPDLYSGFVYVAFRCNNEDASFYKANFKAANSTVFIDDDSSDDLIKIFARVLHPLLFRKDFINHNDGRLSGTETHGSCLDKSLTIPRDHERQQLALKSLFALSSGRIMSPEEHDEISNEGFYSCKTIKQKAIECAKDLAKELLMSTTMCQNGAKASNASMPKKKSKKPNVILSPIIENQPHRCIEYPGTDCEFDCCDLLPRSLEKAETQVAYMLGFLLVGAAWVMSN</sequence>
<dbReference type="PROSITE" id="PS50089">
    <property type="entry name" value="ZF_RING_2"/>
    <property type="match status" value="1"/>
</dbReference>
<evidence type="ECO:0000256" key="1">
    <source>
        <dbReference type="PROSITE-ProRule" id="PRU00175"/>
    </source>
</evidence>
<keyword evidence="4" id="KW-1185">Reference proteome</keyword>
<organism evidence="3 4">
    <name type="scientific">Nitzschia inconspicua</name>
    <dbReference type="NCBI Taxonomy" id="303405"/>
    <lineage>
        <taxon>Eukaryota</taxon>
        <taxon>Sar</taxon>
        <taxon>Stramenopiles</taxon>
        <taxon>Ochrophyta</taxon>
        <taxon>Bacillariophyta</taxon>
        <taxon>Bacillariophyceae</taxon>
        <taxon>Bacillariophycidae</taxon>
        <taxon>Bacillariales</taxon>
        <taxon>Bacillariaceae</taxon>
        <taxon>Nitzschia</taxon>
    </lineage>
</organism>
<accession>A0A9K3QA13</accession>
<dbReference type="OrthoDB" id="10589096at2759"/>
<dbReference type="Proteomes" id="UP000693970">
    <property type="component" value="Unassembled WGS sequence"/>
</dbReference>
<protein>
    <recommendedName>
        <fullName evidence="2">RING-type domain-containing protein</fullName>
    </recommendedName>
</protein>